<evidence type="ECO:0000256" key="4">
    <source>
        <dbReference type="ARBA" id="ARBA00022729"/>
    </source>
</evidence>
<dbReference type="InterPro" id="IPR032675">
    <property type="entry name" value="LRR_dom_sf"/>
</dbReference>
<evidence type="ECO:0008006" key="12">
    <source>
        <dbReference type="Google" id="ProtNLM"/>
    </source>
</evidence>
<accession>A0A6A6L3J4</accession>
<keyword evidence="3" id="KW-0812">Transmembrane</keyword>
<name>A0A6A6L3J4_HEVBR</name>
<comment type="subcellular location">
    <subcellularLocation>
        <location evidence="1">Membrane</location>
        <topology evidence="1">Single-pass type I membrane protein</topology>
    </subcellularLocation>
</comment>
<dbReference type="PANTHER" id="PTHR48061:SF2">
    <property type="entry name" value="RECEPTOR LIKE PROTEIN 30-LIKE"/>
    <property type="match status" value="1"/>
</dbReference>
<evidence type="ECO:0000256" key="3">
    <source>
        <dbReference type="ARBA" id="ARBA00022692"/>
    </source>
</evidence>
<evidence type="ECO:0000256" key="5">
    <source>
        <dbReference type="ARBA" id="ARBA00022737"/>
    </source>
</evidence>
<keyword evidence="11" id="KW-1185">Reference proteome</keyword>
<evidence type="ECO:0000256" key="6">
    <source>
        <dbReference type="ARBA" id="ARBA00022989"/>
    </source>
</evidence>
<evidence type="ECO:0000256" key="2">
    <source>
        <dbReference type="ARBA" id="ARBA00022614"/>
    </source>
</evidence>
<reference evidence="10 11" key="1">
    <citation type="journal article" date="2020" name="Mol. Plant">
        <title>The Chromosome-Based Rubber Tree Genome Provides New Insights into Spurge Genome Evolution and Rubber Biosynthesis.</title>
        <authorList>
            <person name="Liu J."/>
            <person name="Shi C."/>
            <person name="Shi C.C."/>
            <person name="Li W."/>
            <person name="Zhang Q.J."/>
            <person name="Zhang Y."/>
            <person name="Li K."/>
            <person name="Lu H.F."/>
            <person name="Shi C."/>
            <person name="Zhu S.T."/>
            <person name="Xiao Z.Y."/>
            <person name="Nan H."/>
            <person name="Yue Y."/>
            <person name="Zhu X.G."/>
            <person name="Wu Y."/>
            <person name="Hong X.N."/>
            <person name="Fan G.Y."/>
            <person name="Tong Y."/>
            <person name="Zhang D."/>
            <person name="Mao C.L."/>
            <person name="Liu Y.L."/>
            <person name="Hao S.J."/>
            <person name="Liu W.Q."/>
            <person name="Lv M.Q."/>
            <person name="Zhang H.B."/>
            <person name="Liu Y."/>
            <person name="Hu-Tang G.R."/>
            <person name="Wang J.P."/>
            <person name="Wang J.H."/>
            <person name="Sun Y.H."/>
            <person name="Ni S.B."/>
            <person name="Chen W.B."/>
            <person name="Zhang X.C."/>
            <person name="Jiao Y.N."/>
            <person name="Eichler E.E."/>
            <person name="Li G.H."/>
            <person name="Liu X."/>
            <person name="Gao L.Z."/>
        </authorList>
    </citation>
    <scope>NUCLEOTIDE SEQUENCE [LARGE SCALE GENOMIC DNA]</scope>
    <source>
        <strain evidence="11">cv. GT1</strain>
        <tissue evidence="10">Leaf</tissue>
    </source>
</reference>
<dbReference type="FunFam" id="3.80.10.10:FF:000383">
    <property type="entry name" value="Leucine-rich repeat receptor protein kinase EMS1"/>
    <property type="match status" value="1"/>
</dbReference>
<keyword evidence="9" id="KW-0325">Glycoprotein</keyword>
<keyword evidence="2" id="KW-0433">Leucine-rich repeat</keyword>
<organism evidence="10 11">
    <name type="scientific">Hevea brasiliensis</name>
    <name type="common">Para rubber tree</name>
    <name type="synonym">Siphonia brasiliensis</name>
    <dbReference type="NCBI Taxonomy" id="3981"/>
    <lineage>
        <taxon>Eukaryota</taxon>
        <taxon>Viridiplantae</taxon>
        <taxon>Streptophyta</taxon>
        <taxon>Embryophyta</taxon>
        <taxon>Tracheophyta</taxon>
        <taxon>Spermatophyta</taxon>
        <taxon>Magnoliopsida</taxon>
        <taxon>eudicotyledons</taxon>
        <taxon>Gunneridae</taxon>
        <taxon>Pentapetalae</taxon>
        <taxon>rosids</taxon>
        <taxon>fabids</taxon>
        <taxon>Malpighiales</taxon>
        <taxon>Euphorbiaceae</taxon>
        <taxon>Crotonoideae</taxon>
        <taxon>Micrandreae</taxon>
        <taxon>Hevea</taxon>
    </lineage>
</organism>
<keyword evidence="6" id="KW-1133">Transmembrane helix</keyword>
<keyword evidence="5" id="KW-0677">Repeat</keyword>
<proteinExistence type="predicted"/>
<evidence type="ECO:0000313" key="11">
    <source>
        <dbReference type="Proteomes" id="UP000467840"/>
    </source>
</evidence>
<evidence type="ECO:0000256" key="7">
    <source>
        <dbReference type="ARBA" id="ARBA00023136"/>
    </source>
</evidence>
<evidence type="ECO:0000256" key="1">
    <source>
        <dbReference type="ARBA" id="ARBA00004479"/>
    </source>
</evidence>
<dbReference type="Pfam" id="PF00560">
    <property type="entry name" value="LRR_1"/>
    <property type="match status" value="2"/>
</dbReference>
<dbReference type="Proteomes" id="UP000467840">
    <property type="component" value="Chromosome 7"/>
</dbReference>
<dbReference type="GO" id="GO:0016020">
    <property type="term" value="C:membrane"/>
    <property type="evidence" value="ECO:0007669"/>
    <property type="project" value="UniProtKB-SubCell"/>
</dbReference>
<gene>
    <name evidence="10" type="ORF">GH714_035073</name>
</gene>
<evidence type="ECO:0000256" key="9">
    <source>
        <dbReference type="ARBA" id="ARBA00023180"/>
    </source>
</evidence>
<dbReference type="Gene3D" id="1.25.40.990">
    <property type="match status" value="1"/>
</dbReference>
<evidence type="ECO:0000256" key="8">
    <source>
        <dbReference type="ARBA" id="ARBA00023170"/>
    </source>
</evidence>
<dbReference type="InterPro" id="IPR046956">
    <property type="entry name" value="RLP23-like"/>
</dbReference>
<dbReference type="EMBL" id="JAAGAX010000013">
    <property type="protein sequence ID" value="KAF2295911.1"/>
    <property type="molecule type" value="Genomic_DNA"/>
</dbReference>
<dbReference type="Gene3D" id="3.80.10.10">
    <property type="entry name" value="Ribonuclease Inhibitor"/>
    <property type="match status" value="2"/>
</dbReference>
<dbReference type="AlphaFoldDB" id="A0A6A6L3J4"/>
<keyword evidence="7" id="KW-0472">Membrane</keyword>
<dbReference type="PANTHER" id="PTHR48061">
    <property type="entry name" value="LEUCINE-RICH REPEAT RECEPTOR PROTEIN KINASE EMS1-LIKE-RELATED"/>
    <property type="match status" value="1"/>
</dbReference>
<protein>
    <recommendedName>
        <fullName evidence="12">Leucine-rich repeat-containing N-terminal plant-type domain-containing protein</fullName>
    </recommendedName>
</protein>
<comment type="caution">
    <text evidence="10">The sequence shown here is derived from an EMBL/GenBank/DDBJ whole genome shotgun (WGS) entry which is preliminary data.</text>
</comment>
<sequence>MELYGNDNFTSDCCQWGLVGCTSQKVTHLHLSGLIPSLDLKKVVTSDVLAPLFHLQTLISLDISKNDIHGEILRVGFANISSLEYLDMDGNSFNGSLPPHLFSLWHLATINLDYNLIHGSIPTQIGNLSNLVAMSLYSNKISGAIPPSLFHLKRLGFLNLGRNFLNMELPAETGNLSNIEYLFLDNNNLSGEIPSSIRKMEQLKCLDLGDKFVIWLPEEAKKDKAVKTCSCSSCSCNLRKLYLCVEKMRYKAVSCISRSYRPTVPVSYIAQVLGFSSTSEGNDQVSVGLEECVEWLRAHGACLTSDGNGEMQLDTKASSSSLYIPEPEDAVSHGDASLAVNDFLARTSL</sequence>
<dbReference type="InterPro" id="IPR001611">
    <property type="entry name" value="Leu-rich_rpt"/>
</dbReference>
<dbReference type="SUPFAM" id="SSF52058">
    <property type="entry name" value="L domain-like"/>
    <property type="match status" value="1"/>
</dbReference>
<keyword evidence="8" id="KW-0675">Receptor</keyword>
<evidence type="ECO:0000313" key="10">
    <source>
        <dbReference type="EMBL" id="KAF2295911.1"/>
    </source>
</evidence>
<keyword evidence="4" id="KW-0732">Signal</keyword>